<proteinExistence type="predicted"/>
<dbReference type="OrthoDB" id="7566033at2"/>
<keyword evidence="3" id="KW-1185">Reference proteome</keyword>
<dbReference type="EMBL" id="JALP01000034">
    <property type="protein sequence ID" value="THG91954.1"/>
    <property type="molecule type" value="Genomic_DNA"/>
</dbReference>
<evidence type="ECO:0000313" key="4">
    <source>
        <dbReference type="Proteomes" id="UP000297014"/>
    </source>
</evidence>
<dbReference type="EMBL" id="ALPT02000100">
    <property type="protein sequence ID" value="KGA95824.1"/>
    <property type="molecule type" value="Genomic_DNA"/>
</dbReference>
<evidence type="ECO:0000313" key="1">
    <source>
        <dbReference type="EMBL" id="KGA95824.1"/>
    </source>
</evidence>
<evidence type="ECO:0000313" key="3">
    <source>
        <dbReference type="Proteomes" id="UP000002754"/>
    </source>
</evidence>
<sequence length="157" mass="18584">MEKRIETKRVTAAHRDKLVLFMIGMRVNKWWAIHKWLPVAFAMPAMIKELYQNKEYGCLSMESFFSLRTTYLLQYWRSEEELFAYAKGQTHLKAWKNFNKRCRNNSAVGIYHETYVVAPEKMESIYVNMPKFGLAKVSGYEKVTKKLQTASQRLVKN</sequence>
<name>A0A094WDK2_ALKAL</name>
<dbReference type="AlphaFoldDB" id="A0A094WDK2"/>
<dbReference type="RefSeq" id="WP_003321128.1">
    <property type="nucleotide sequence ID" value="NZ_ALPT02000100.1"/>
</dbReference>
<evidence type="ECO:0000313" key="2">
    <source>
        <dbReference type="EMBL" id="THG91954.1"/>
    </source>
</evidence>
<reference evidence="1 3" key="1">
    <citation type="journal article" date="2014" name="Genome Announc.">
        <title>Draft Genome Sequence of Bacillus alcalophilus AV1934, a Classic Alkaliphile Isolated from Human Feces in 1934.</title>
        <authorList>
            <person name="Attie O."/>
            <person name="Jayaprakash A."/>
            <person name="Shah H."/>
            <person name="Paulsen I.T."/>
            <person name="Morino M."/>
            <person name="Takahashi Y."/>
            <person name="Narumi I."/>
            <person name="Sachidanandam R."/>
            <person name="Satoh K."/>
            <person name="Ito M."/>
            <person name="Krulwich T.A."/>
        </authorList>
    </citation>
    <scope>NUCLEOTIDE SEQUENCE [LARGE SCALE GENOMIC DNA]</scope>
    <source>
        <strain evidence="1 3">AV1934</strain>
    </source>
</reference>
<organism evidence="1 3">
    <name type="scientific">Alkalihalobacillus alcalophilus ATCC 27647 = CGMCC 1.3604</name>
    <dbReference type="NCBI Taxonomy" id="1218173"/>
    <lineage>
        <taxon>Bacteria</taxon>
        <taxon>Bacillati</taxon>
        <taxon>Bacillota</taxon>
        <taxon>Bacilli</taxon>
        <taxon>Bacillales</taxon>
        <taxon>Bacillaceae</taxon>
        <taxon>Alkalihalobacillus</taxon>
    </lineage>
</organism>
<dbReference type="STRING" id="1218173.BALCAV_0220030"/>
<gene>
    <name evidence="2" type="ORF">AJ85_00465</name>
    <name evidence="1" type="ORF">BALCAV_0220030</name>
</gene>
<dbReference type="InterPro" id="IPR025444">
    <property type="entry name" value="Monooxy_af470"/>
</dbReference>
<comment type="caution">
    <text evidence="1">The sequence shown here is derived from an EMBL/GenBank/DDBJ whole genome shotgun (WGS) entry which is preliminary data.</text>
</comment>
<accession>A0A094WDK2</accession>
<dbReference type="Pfam" id="PF13826">
    <property type="entry name" value="Monooxy_af470-like"/>
    <property type="match status" value="1"/>
</dbReference>
<dbReference type="Proteomes" id="UP000297014">
    <property type="component" value="Unassembled WGS sequence"/>
</dbReference>
<protein>
    <submittedName>
        <fullName evidence="1">Transcriptional regulator</fullName>
    </submittedName>
</protein>
<dbReference type="Proteomes" id="UP000002754">
    <property type="component" value="Unassembled WGS sequence"/>
</dbReference>
<dbReference type="eggNOG" id="ENOG5030N64">
    <property type="taxonomic scope" value="Bacteria"/>
</dbReference>
<reference evidence="2 4" key="2">
    <citation type="submission" date="2014-01" db="EMBL/GenBank/DDBJ databases">
        <title>Draft genome sequencing of Bacillus alcalophilus CGMCC 1.3604.</title>
        <authorList>
            <person name="Yang J."/>
            <person name="Diao L."/>
            <person name="Yang S."/>
        </authorList>
    </citation>
    <scope>NUCLEOTIDE SEQUENCE [LARGE SCALE GENOMIC DNA]</scope>
    <source>
        <strain evidence="2 4">CGMCC 1.3604</strain>
    </source>
</reference>